<evidence type="ECO:0000313" key="1">
    <source>
        <dbReference type="EMBL" id="MBB2931291.1"/>
    </source>
</evidence>
<sequence>MPIRNLEGSGAVARLSSVRLDVSIEEAAVQLARWEASRDSLIVPVSIDLRQFAEAAKAAGGGELAPDFYRDRARYVRQHIASELGLDERAASRLTFTMTTSDAWYLGPKPKLNRESMIAAVRAQPVKFVELMLQRELLEAAAYDPEQTFVTGGFGPGVYLGSLPKAGARRLNLAEAKFRIRPKYQQIVCDFIAKSFTRKKASRSSTSAETLAAEAGNGFLIGVTRIVPSEFSEDDARKYPMTGVSLDSVKFRQTRLYYLNILTEFALSLFERAGVPANVETFVATHCVDDGYIPLEPLAGLKRPLVVVNATEQQLTEEALAPLKRIPEFFPKWTSSFGERTNFTAGSVTGVAAAPAQLSKEMNYLFLNGEVELGKTSIRLASKADGLLQAKAVAASAAYNKLSEGDSVADTYTEKKFAQLMEQETYVVAMQGLDYGPASLERLSPGRSGDVTLQEALKRCLVELSLKECLLGQKPVPAPSMPVELRSGHLTLLATRRIFQQGRKAKQLVACVEVELTADGIAVRSTERSPWSRDTVAALDFVDRFPFLQPDGKQMIEDGQFWVVDPATGERLTAWWGEFVPRIILNNAYPSVESALAAQEPGLQRRRDAGETARYYSKGRDFNMLPYYMSMYSPDHQMRGEKTGTKIALQDCGLFVRTFVPPAGGIVGTGDALSGIRDVMVYGADGKQKVGDLLDHRLVRVYLHTLTNGVLVAGDNSKMSILEKLVRLALEN</sequence>
<reference evidence="1 2" key="1">
    <citation type="submission" date="2020-08" db="EMBL/GenBank/DDBJ databases">
        <title>Genomic Encyclopedia of Type Strains, Phase IV (KMG-V): Genome sequencing to study the core and pangenomes of soil and plant-associated prokaryotes.</title>
        <authorList>
            <person name="Whitman W."/>
        </authorList>
    </citation>
    <scope>NUCLEOTIDE SEQUENCE [LARGE SCALE GENOMIC DNA]</scope>
    <source>
        <strain evidence="1 2">SRMrh-85</strain>
    </source>
</reference>
<gene>
    <name evidence="1" type="ORF">FHX59_005761</name>
</gene>
<organism evidence="1 2">
    <name type="scientific">Paraburkholderia silvatlantica</name>
    <dbReference type="NCBI Taxonomy" id="321895"/>
    <lineage>
        <taxon>Bacteria</taxon>
        <taxon>Pseudomonadati</taxon>
        <taxon>Pseudomonadota</taxon>
        <taxon>Betaproteobacteria</taxon>
        <taxon>Burkholderiales</taxon>
        <taxon>Burkholderiaceae</taxon>
        <taxon>Paraburkholderia</taxon>
    </lineage>
</organism>
<dbReference type="RefSeq" id="WP_110386196.1">
    <property type="nucleotide sequence ID" value="NZ_JACHVZ010000018.1"/>
</dbReference>
<accession>A0ABR6FV22</accession>
<evidence type="ECO:0000313" key="2">
    <source>
        <dbReference type="Proteomes" id="UP000533533"/>
    </source>
</evidence>
<keyword evidence="2" id="KW-1185">Reference proteome</keyword>
<proteinExistence type="predicted"/>
<protein>
    <submittedName>
        <fullName evidence="1">Uncharacterized protein</fullName>
    </submittedName>
</protein>
<name>A0ABR6FV22_9BURK</name>
<dbReference type="EMBL" id="JACHVZ010000018">
    <property type="protein sequence ID" value="MBB2931291.1"/>
    <property type="molecule type" value="Genomic_DNA"/>
</dbReference>
<comment type="caution">
    <text evidence="1">The sequence shown here is derived from an EMBL/GenBank/DDBJ whole genome shotgun (WGS) entry which is preliminary data.</text>
</comment>
<dbReference type="Proteomes" id="UP000533533">
    <property type="component" value="Unassembled WGS sequence"/>
</dbReference>